<name>A0A0U1D2E5_9MYCO</name>
<feature type="chain" id="PRO_5006707839" description="Secreted protein" evidence="1">
    <location>
        <begin position="24"/>
        <end position="144"/>
    </location>
</feature>
<evidence type="ECO:0008006" key="4">
    <source>
        <dbReference type="Google" id="ProtNLM"/>
    </source>
</evidence>
<sequence length="144" mass="15417" precursor="true">MKALILGICLAPAALGLAPVAHAEMRTGNYQLLITGRYDFHTWIWAISSCSGDCVSVSAIPQPVARAFEYHGSARFADGRYILSVDVPDGLRCGDIYYGPVIPTHDVYAWDASTLAGSLDSSFSSGCNGSPAGTYTYPFTLVRM</sequence>
<reference evidence="3" key="1">
    <citation type="submission" date="2015-03" db="EMBL/GenBank/DDBJ databases">
        <authorList>
            <person name="Urmite Genomes"/>
        </authorList>
    </citation>
    <scope>NUCLEOTIDE SEQUENCE [LARGE SCALE GENOMIC DNA]</scope>
    <source>
        <strain evidence="3">CSUR P1344</strain>
    </source>
</reference>
<protein>
    <recommendedName>
        <fullName evidence="4">Secreted protein</fullName>
    </recommendedName>
</protein>
<dbReference type="Proteomes" id="UP000199601">
    <property type="component" value="Unassembled WGS sequence"/>
</dbReference>
<evidence type="ECO:0000256" key="1">
    <source>
        <dbReference type="SAM" id="SignalP"/>
    </source>
</evidence>
<evidence type="ECO:0000313" key="3">
    <source>
        <dbReference type="Proteomes" id="UP000199601"/>
    </source>
</evidence>
<feature type="signal peptide" evidence="1">
    <location>
        <begin position="1"/>
        <end position="23"/>
    </location>
</feature>
<dbReference type="AlphaFoldDB" id="A0A0U1D2E5"/>
<organism evidence="2 3">
    <name type="scientific">Mycobacterium europaeum</name>
    <dbReference type="NCBI Taxonomy" id="761804"/>
    <lineage>
        <taxon>Bacteria</taxon>
        <taxon>Bacillati</taxon>
        <taxon>Actinomycetota</taxon>
        <taxon>Actinomycetes</taxon>
        <taxon>Mycobacteriales</taxon>
        <taxon>Mycobacteriaceae</taxon>
        <taxon>Mycobacterium</taxon>
        <taxon>Mycobacterium simiae complex</taxon>
    </lineage>
</organism>
<gene>
    <name evidence="2" type="ORF">BN000_01368</name>
</gene>
<proteinExistence type="predicted"/>
<dbReference type="EMBL" id="CTEC01000001">
    <property type="protein sequence ID" value="CQD06877.1"/>
    <property type="molecule type" value="Genomic_DNA"/>
</dbReference>
<keyword evidence="1" id="KW-0732">Signal</keyword>
<accession>A0A0U1D2E5</accession>
<evidence type="ECO:0000313" key="2">
    <source>
        <dbReference type="EMBL" id="CQD06877.1"/>
    </source>
</evidence>
<keyword evidence="3" id="KW-1185">Reference proteome</keyword>